<name>A0A5C4MDA7_9ACTN</name>
<accession>A0A5C4MDA7</accession>
<dbReference type="OrthoDB" id="3787729at2"/>
<dbReference type="EC" id="2.7.1.8" evidence="1"/>
<gene>
    <name evidence="3" type="ORF">FHE65_26780</name>
    <name evidence="2" type="ORF">FHE65_29855</name>
</gene>
<dbReference type="Proteomes" id="UP000306740">
    <property type="component" value="Unassembled WGS sequence"/>
</dbReference>
<feature type="binding site" evidence="1">
    <location>
        <position position="118"/>
    </location>
    <ligand>
        <name>ATP</name>
        <dbReference type="ChEBI" id="CHEBI:30616"/>
    </ligand>
</feature>
<keyword evidence="1" id="KW-0460">Magnesium</keyword>
<dbReference type="InterPro" id="IPR011009">
    <property type="entry name" value="Kinase-like_dom_sf"/>
</dbReference>
<evidence type="ECO:0000313" key="2">
    <source>
        <dbReference type="EMBL" id="TNC32928.1"/>
    </source>
</evidence>
<keyword evidence="1" id="KW-0418">Kinase</keyword>
<dbReference type="HAMAP" id="MF_02218">
    <property type="entry name" value="GlcN_kinase"/>
    <property type="match status" value="1"/>
</dbReference>
<evidence type="ECO:0000313" key="4">
    <source>
        <dbReference type="Proteomes" id="UP000306740"/>
    </source>
</evidence>
<dbReference type="AlphaFoldDB" id="A0A5C4MDA7"/>
<feature type="binding site" evidence="1">
    <location>
        <position position="244"/>
    </location>
    <ligand>
        <name>Mg(2+)</name>
        <dbReference type="ChEBI" id="CHEBI:18420"/>
        <label>1</label>
    </ligand>
</feature>
<dbReference type="GO" id="GO:0047931">
    <property type="term" value="F:glucosamine kinase activity"/>
    <property type="evidence" value="ECO:0007669"/>
    <property type="project" value="UniProtKB-UniRule"/>
</dbReference>
<feature type="short sequence motif" description="Substrate specificity determinant motif" evidence="1">
    <location>
        <begin position="332"/>
        <end position="347"/>
    </location>
</feature>
<proteinExistence type="inferred from homology"/>
<dbReference type="GO" id="GO:0005524">
    <property type="term" value="F:ATP binding"/>
    <property type="evidence" value="ECO:0007669"/>
    <property type="project" value="UniProtKB-KW"/>
</dbReference>
<keyword evidence="1" id="KW-0067">ATP-binding</keyword>
<feature type="binding site" evidence="1">
    <location>
        <position position="246"/>
    </location>
    <ligand>
        <name>Mg(2+)</name>
        <dbReference type="ChEBI" id="CHEBI:18420"/>
        <label>2</label>
    </ligand>
</feature>
<feature type="binding site" evidence="1">
    <location>
        <position position="226"/>
    </location>
    <ligand>
        <name>D-glucosamine</name>
        <dbReference type="ChEBI" id="CHEBI:58723"/>
    </ligand>
</feature>
<protein>
    <recommendedName>
        <fullName evidence="1">Glucosamine kinase</fullName>
        <shortName evidence="1">GlcN kinase</shortName>
        <shortName evidence="1">GlcNK</shortName>
        <ecNumber evidence="1">2.7.1.8</ecNumber>
    </recommendedName>
</protein>
<feature type="binding site" evidence="1">
    <location>
        <position position="244"/>
    </location>
    <ligand>
        <name>Mg(2+)</name>
        <dbReference type="ChEBI" id="CHEBI:18420"/>
        <label>2</label>
    </ligand>
</feature>
<dbReference type="RefSeq" id="WP_139106939.1">
    <property type="nucleotide sequence ID" value="NZ_VDFR01000144.1"/>
</dbReference>
<feature type="binding site" evidence="1">
    <location>
        <position position="231"/>
    </location>
    <ligand>
        <name>Mg(2+)</name>
        <dbReference type="ChEBI" id="CHEBI:18420"/>
        <label>1</label>
    </ligand>
</feature>
<feature type="binding site" evidence="1">
    <location>
        <position position="336"/>
    </location>
    <ligand>
        <name>D-glucosamine</name>
        <dbReference type="ChEBI" id="CHEBI:58723"/>
    </ligand>
</feature>
<evidence type="ECO:0000256" key="1">
    <source>
        <dbReference type="HAMAP-Rule" id="MF_02218"/>
    </source>
</evidence>
<sequence>MPGDGAALGLVEALDRGSDGAFTFTRWDGHPVAEERVIDVDQSNESVIVHGPDSGAVVKWVVRVSDDGDPAPVRVGRLVEAGFDAMPTPWGMVQWQPDPTSAPALVAMVTALVPDARDGWQWAVQDAVAYASGVLSLHDSAAVPGTALGRVVASMHLGLADTSPPVADAAHAAAWHSEALAALDDALALMDGAELARLERHADALRSDLGALGHASGSPLVPIHGDLHVGQILRGADGAYRVTDFDGNPVATTAERLAPQPAAVDVAGMAQSLDHVAYVVLHRTPGVDAAAVERWRTTAVEAFLSSYRATLEAAGRGDLLDELLLVPMRMRQVCREYVYAGRHLPHWRYVPDRAVRDRYEAPSDVAADTAAEKDGPA</sequence>
<evidence type="ECO:0000313" key="3">
    <source>
        <dbReference type="EMBL" id="TNC35673.1"/>
    </source>
</evidence>
<comment type="cofactor">
    <cofactor evidence="1">
        <name>Mg(2+)</name>
        <dbReference type="ChEBI" id="CHEBI:18420"/>
    </cofactor>
    <text evidence="1">Binds 2 Mg(2+) ions per subunit.</text>
</comment>
<comment type="subunit">
    <text evidence="1">Monomer.</text>
</comment>
<reference evidence="3 4" key="1">
    <citation type="submission" date="2019-05" db="EMBL/GenBank/DDBJ databases">
        <title>Mumia sp. nov., isolated from the intestinal contents of plateau pika (Ochotona curzoniae) in the Qinghai-Tibet plateau of China.</title>
        <authorList>
            <person name="Tian Z."/>
        </authorList>
    </citation>
    <scope>NUCLEOTIDE SEQUENCE [LARGE SCALE GENOMIC DNA]</scope>
    <source>
        <strain evidence="4">527</strain>
        <strain evidence="3">Z527</strain>
    </source>
</reference>
<dbReference type="Gene3D" id="3.90.1200.10">
    <property type="match status" value="1"/>
</dbReference>
<dbReference type="GO" id="GO:0005975">
    <property type="term" value="P:carbohydrate metabolic process"/>
    <property type="evidence" value="ECO:0007669"/>
    <property type="project" value="UniProtKB-UniRule"/>
</dbReference>
<organism evidence="3 4">
    <name type="scientific">Mumia zhuanghuii</name>
    <dbReference type="NCBI Taxonomy" id="2585211"/>
    <lineage>
        <taxon>Bacteria</taxon>
        <taxon>Bacillati</taxon>
        <taxon>Actinomycetota</taxon>
        <taxon>Actinomycetes</taxon>
        <taxon>Propionibacteriales</taxon>
        <taxon>Nocardioidaceae</taxon>
        <taxon>Mumia</taxon>
    </lineage>
</organism>
<keyword evidence="1" id="KW-0119">Carbohydrate metabolism</keyword>
<feature type="binding site" evidence="1">
    <location>
        <begin position="111"/>
        <end position="113"/>
    </location>
    <ligand>
        <name>ATP</name>
        <dbReference type="ChEBI" id="CHEBI:30616"/>
    </ligand>
</feature>
<keyword evidence="1" id="KW-0479">Metal-binding</keyword>
<keyword evidence="1 3" id="KW-0808">Transferase</keyword>
<comment type="catalytic activity">
    <reaction evidence="1">
        <text>D-glucosamine + ATP = D-glucosamine 6-phosphate + ADP + H(+)</text>
        <dbReference type="Rhea" id="RHEA:10948"/>
        <dbReference type="ChEBI" id="CHEBI:15378"/>
        <dbReference type="ChEBI" id="CHEBI:30616"/>
        <dbReference type="ChEBI" id="CHEBI:58723"/>
        <dbReference type="ChEBI" id="CHEBI:58725"/>
        <dbReference type="ChEBI" id="CHEBI:456216"/>
        <dbReference type="EC" id="2.7.1.8"/>
    </reaction>
</comment>
<feature type="binding site" evidence="1">
    <location>
        <position position="59"/>
    </location>
    <ligand>
        <name>ATP</name>
        <dbReference type="ChEBI" id="CHEBI:30616"/>
    </ligand>
</feature>
<keyword evidence="1" id="KW-0547">Nucleotide-binding</keyword>
<dbReference type="InterPro" id="IPR043674">
    <property type="entry name" value="GlcN_kinase"/>
</dbReference>
<dbReference type="SUPFAM" id="SSF56112">
    <property type="entry name" value="Protein kinase-like (PK-like)"/>
    <property type="match status" value="1"/>
</dbReference>
<comment type="function">
    <text evidence="1">Catalyzes the ATP-dependent phosphorylation of D-glucosamine (GlcN) to D-glucosamine 6-phosphate. May be involved in the phosphorylation of acquired extracellular GlcN derived from the hydrolysis of chitosan, i.e., in the incorporation of exogenous GlcN into the bacterial GlcNAc metabolism.</text>
</comment>
<dbReference type="EMBL" id="VDFR01000183">
    <property type="protein sequence ID" value="TNC32928.1"/>
    <property type="molecule type" value="Genomic_DNA"/>
</dbReference>
<comment type="similarity">
    <text evidence="1">Belongs to the actinobacterial glucosamine kinase family.</text>
</comment>
<dbReference type="EMBL" id="VDFR01000144">
    <property type="protein sequence ID" value="TNC35673.1"/>
    <property type="molecule type" value="Genomic_DNA"/>
</dbReference>
<dbReference type="GO" id="GO:0000287">
    <property type="term" value="F:magnesium ion binding"/>
    <property type="evidence" value="ECO:0007669"/>
    <property type="project" value="UniProtKB-UniRule"/>
</dbReference>
<comment type="caution">
    <text evidence="3">The sequence shown here is derived from an EMBL/GenBank/DDBJ whole genome shotgun (WGS) entry which is preliminary data.</text>
</comment>